<sequence length="303" mass="33443">MTQRGSDPSIGDRPRRTGRVTRRSALENRPGFDVWGFLLFSHGWTWLWWSVPIVAGWHVFQFPGVVFLLVGGIGVTIGGIVMAWQIGGRAGLADLWRRLVDVRLIPGRWAAVMVALWPALALTGAGLAMVVDGTSQPLSAAPLLELLGEPIALAGTLAAIFLLGPFHEEIGWRGYWLDRLQMRFSALTASLVLGLAWAAWHAPLFLMVGYYSSWDFAPDPTWFAFNVIIGAVLYTWLFNNANRSVLAAILFHFVGNATGQLLELSPTADRYQTVATTALVLLVLLWWGPANLRRGADRPRPPY</sequence>
<keyword evidence="1" id="KW-0812">Transmembrane</keyword>
<accession>A0ABD5PLK9</accession>
<dbReference type="GO" id="GO:0004175">
    <property type="term" value="F:endopeptidase activity"/>
    <property type="evidence" value="ECO:0007669"/>
    <property type="project" value="UniProtKB-ARBA"/>
</dbReference>
<feature type="transmembrane region" description="Helical" evidence="1">
    <location>
        <begin position="220"/>
        <end position="238"/>
    </location>
</feature>
<evidence type="ECO:0000313" key="3">
    <source>
        <dbReference type="EMBL" id="MFC4541378.1"/>
    </source>
</evidence>
<dbReference type="EMBL" id="JBHSFA010000002">
    <property type="protein sequence ID" value="MFC4541378.1"/>
    <property type="molecule type" value="Genomic_DNA"/>
</dbReference>
<feature type="transmembrane region" description="Helical" evidence="1">
    <location>
        <begin position="66"/>
        <end position="88"/>
    </location>
</feature>
<feature type="transmembrane region" description="Helical" evidence="1">
    <location>
        <begin position="109"/>
        <end position="131"/>
    </location>
</feature>
<gene>
    <name evidence="3" type="ORF">ACFO5R_05500</name>
</gene>
<evidence type="ECO:0000259" key="2">
    <source>
        <dbReference type="Pfam" id="PF02517"/>
    </source>
</evidence>
<evidence type="ECO:0000313" key="4">
    <source>
        <dbReference type="Proteomes" id="UP001595898"/>
    </source>
</evidence>
<feature type="transmembrane region" description="Helical" evidence="1">
    <location>
        <begin position="151"/>
        <end position="168"/>
    </location>
</feature>
<keyword evidence="3" id="KW-0378">Hydrolase</keyword>
<feature type="transmembrane region" description="Helical" evidence="1">
    <location>
        <begin position="274"/>
        <end position="292"/>
    </location>
</feature>
<dbReference type="InterPro" id="IPR042150">
    <property type="entry name" value="MmRce1-like"/>
</dbReference>
<protein>
    <submittedName>
        <fullName evidence="3">CPBP family intramembrane glutamic endopeptidase</fullName>
        <ecNumber evidence="3">3.4.-.-</ecNumber>
    </submittedName>
</protein>
<name>A0ABD5PLK9_9EURY</name>
<feature type="domain" description="CAAX prenyl protease 2/Lysostaphin resistance protein A-like" evidence="2">
    <location>
        <begin position="154"/>
        <end position="257"/>
    </location>
</feature>
<dbReference type="AlphaFoldDB" id="A0ABD5PLK9"/>
<keyword evidence="1" id="KW-0472">Membrane</keyword>
<dbReference type="RefSeq" id="WP_250139508.1">
    <property type="nucleotide sequence ID" value="NZ_JALIQP010000001.1"/>
</dbReference>
<dbReference type="Pfam" id="PF02517">
    <property type="entry name" value="Rce1-like"/>
    <property type="match status" value="1"/>
</dbReference>
<dbReference type="InterPro" id="IPR003675">
    <property type="entry name" value="Rce1/LyrA-like_dom"/>
</dbReference>
<feature type="transmembrane region" description="Helical" evidence="1">
    <location>
        <begin position="245"/>
        <end position="262"/>
    </location>
</feature>
<organism evidence="3 4">
    <name type="scientific">Halosolutus amylolyticus</name>
    <dbReference type="NCBI Taxonomy" id="2932267"/>
    <lineage>
        <taxon>Archaea</taxon>
        <taxon>Methanobacteriati</taxon>
        <taxon>Methanobacteriota</taxon>
        <taxon>Stenosarchaea group</taxon>
        <taxon>Halobacteria</taxon>
        <taxon>Halobacteriales</taxon>
        <taxon>Natrialbaceae</taxon>
        <taxon>Halosolutus</taxon>
    </lineage>
</organism>
<evidence type="ECO:0000256" key="1">
    <source>
        <dbReference type="SAM" id="Phobius"/>
    </source>
</evidence>
<dbReference type="Proteomes" id="UP001595898">
    <property type="component" value="Unassembled WGS sequence"/>
</dbReference>
<feature type="transmembrane region" description="Helical" evidence="1">
    <location>
        <begin position="32"/>
        <end position="60"/>
    </location>
</feature>
<dbReference type="EC" id="3.4.-.-" evidence="3"/>
<keyword evidence="4" id="KW-1185">Reference proteome</keyword>
<comment type="caution">
    <text evidence="3">The sequence shown here is derived from an EMBL/GenBank/DDBJ whole genome shotgun (WGS) entry which is preliminary data.</text>
</comment>
<dbReference type="PANTHER" id="PTHR35797:SF1">
    <property type="entry name" value="PROTEASE"/>
    <property type="match status" value="1"/>
</dbReference>
<dbReference type="PANTHER" id="PTHR35797">
    <property type="entry name" value="PROTEASE-RELATED"/>
    <property type="match status" value="1"/>
</dbReference>
<dbReference type="GO" id="GO:0080120">
    <property type="term" value="P:CAAX-box protein maturation"/>
    <property type="evidence" value="ECO:0007669"/>
    <property type="project" value="UniProtKB-ARBA"/>
</dbReference>
<reference evidence="3 4" key="1">
    <citation type="journal article" date="2019" name="Int. J. Syst. Evol. Microbiol.">
        <title>The Global Catalogue of Microorganisms (GCM) 10K type strain sequencing project: providing services to taxonomists for standard genome sequencing and annotation.</title>
        <authorList>
            <consortium name="The Broad Institute Genomics Platform"/>
            <consortium name="The Broad Institute Genome Sequencing Center for Infectious Disease"/>
            <person name="Wu L."/>
            <person name="Ma J."/>
        </authorList>
    </citation>
    <scope>NUCLEOTIDE SEQUENCE [LARGE SCALE GENOMIC DNA]</scope>
    <source>
        <strain evidence="3 4">WLHS5</strain>
    </source>
</reference>
<keyword evidence="1" id="KW-1133">Transmembrane helix</keyword>
<feature type="transmembrane region" description="Helical" evidence="1">
    <location>
        <begin position="180"/>
        <end position="200"/>
    </location>
</feature>
<proteinExistence type="predicted"/>